<keyword evidence="2" id="KW-1185">Reference proteome</keyword>
<reference evidence="1" key="1">
    <citation type="journal article" date="2021" name="Open Biol.">
        <title>Shared evolutionary footprints suggest mitochondrial oxidative damage underlies multiple complex I losses in fungi.</title>
        <authorList>
            <person name="Schikora-Tamarit M.A."/>
            <person name="Marcet-Houben M."/>
            <person name="Nosek J."/>
            <person name="Gabaldon T."/>
        </authorList>
    </citation>
    <scope>NUCLEOTIDE SEQUENCE</scope>
    <source>
        <strain evidence="1">CBS6075</strain>
    </source>
</reference>
<evidence type="ECO:0000313" key="1">
    <source>
        <dbReference type="EMBL" id="KAH3669506.1"/>
    </source>
</evidence>
<comment type="caution">
    <text evidence="1">The sequence shown here is derived from an EMBL/GenBank/DDBJ whole genome shotgun (WGS) entry which is preliminary data.</text>
</comment>
<organism evidence="1 2">
    <name type="scientific">Ogataea philodendri</name>
    <dbReference type="NCBI Taxonomy" id="1378263"/>
    <lineage>
        <taxon>Eukaryota</taxon>
        <taxon>Fungi</taxon>
        <taxon>Dikarya</taxon>
        <taxon>Ascomycota</taxon>
        <taxon>Saccharomycotina</taxon>
        <taxon>Pichiomycetes</taxon>
        <taxon>Pichiales</taxon>
        <taxon>Pichiaceae</taxon>
        <taxon>Ogataea</taxon>
    </lineage>
</organism>
<dbReference type="GeneID" id="70233595"/>
<dbReference type="AlphaFoldDB" id="A0A9P8PCY1"/>
<proteinExistence type="predicted"/>
<protein>
    <submittedName>
        <fullName evidence="1">Uncharacterized protein</fullName>
    </submittedName>
</protein>
<gene>
    <name evidence="1" type="ORF">OGAPHI_001627</name>
</gene>
<accession>A0A9P8PCY1</accession>
<reference evidence="1" key="2">
    <citation type="submission" date="2021-01" db="EMBL/GenBank/DDBJ databases">
        <authorList>
            <person name="Schikora-Tamarit M.A."/>
        </authorList>
    </citation>
    <scope>NUCLEOTIDE SEQUENCE</scope>
    <source>
        <strain evidence="1">CBS6075</strain>
    </source>
</reference>
<dbReference type="RefSeq" id="XP_046063769.1">
    <property type="nucleotide sequence ID" value="XM_046202409.1"/>
</dbReference>
<dbReference type="Proteomes" id="UP000769157">
    <property type="component" value="Unassembled WGS sequence"/>
</dbReference>
<dbReference type="EMBL" id="JAEUBE010000137">
    <property type="protein sequence ID" value="KAH3669506.1"/>
    <property type="molecule type" value="Genomic_DNA"/>
</dbReference>
<name>A0A9P8PCY1_9ASCO</name>
<sequence>MFSVIKHRCATPSCNTTAPTSALASIEHDLFTRSRLISSQSFLYRVNFWLNSSSAVWYEPSGTSSCWTVVRPLIRITSSLGVKSTFSTLNDNESSFLVGLSDGLFFTLRMVFSRTSSSFPIRLYKVQRSSLSCATSETDPLLSFSKEE</sequence>
<evidence type="ECO:0000313" key="2">
    <source>
        <dbReference type="Proteomes" id="UP000769157"/>
    </source>
</evidence>